<feature type="domain" description="Tn3 transposase DDE" evidence="5">
    <location>
        <begin position="593"/>
        <end position="989"/>
    </location>
</feature>
<organism evidence="7 8">
    <name type="scientific">Aliarcobacter butzleri</name>
    <dbReference type="NCBI Taxonomy" id="28197"/>
    <lineage>
        <taxon>Bacteria</taxon>
        <taxon>Pseudomonadati</taxon>
        <taxon>Campylobacterota</taxon>
        <taxon>Epsilonproteobacteria</taxon>
        <taxon>Campylobacterales</taxon>
        <taxon>Arcobacteraceae</taxon>
        <taxon>Aliarcobacter</taxon>
    </lineage>
</organism>
<reference evidence="7" key="1">
    <citation type="journal article" date="2023" name="Microorganisms">
        <title>Genomic Characterization of Arcobacter butzleri Strains Isolated from Various Sources in Lithuania.</title>
        <authorList>
            <person name="Uljanovas D."/>
            <person name="Golz G."/>
            <person name="Fleischmann S."/>
            <person name="Kudirkiene E."/>
            <person name="Kasetiene N."/>
            <person name="Grineviciene A."/>
            <person name="Tamuleviciene E."/>
            <person name="Aksomaitiene J."/>
            <person name="Alter T."/>
            <person name="Malakauskas M."/>
        </authorList>
    </citation>
    <scope>NUCLEOTIDE SEQUENCE</scope>
    <source>
        <strain evidence="7">H19</strain>
    </source>
</reference>
<gene>
    <name evidence="7" type="ORF">PJV92_11200</name>
</gene>
<evidence type="ECO:0000256" key="3">
    <source>
        <dbReference type="ARBA" id="ARBA00023125"/>
    </source>
</evidence>
<protein>
    <submittedName>
        <fullName evidence="7">Tn3 family transposase</fullName>
    </submittedName>
</protein>
<evidence type="ECO:0000256" key="2">
    <source>
        <dbReference type="ARBA" id="ARBA00022578"/>
    </source>
</evidence>
<name>A0AAP4Q0H8_9BACT</name>
<dbReference type="GO" id="GO:0004803">
    <property type="term" value="F:transposase activity"/>
    <property type="evidence" value="ECO:0007669"/>
    <property type="project" value="InterPro"/>
</dbReference>
<reference evidence="7" key="2">
    <citation type="submission" date="2023-01" db="EMBL/GenBank/DDBJ databases">
        <authorList>
            <person name="Uljanovas D."/>
        </authorList>
    </citation>
    <scope>NUCLEOTIDE SEQUENCE</scope>
    <source>
        <strain evidence="7">H19</strain>
    </source>
</reference>
<evidence type="ECO:0000313" key="8">
    <source>
        <dbReference type="Proteomes" id="UP001171508"/>
    </source>
</evidence>
<evidence type="ECO:0000256" key="1">
    <source>
        <dbReference type="ARBA" id="ARBA00009402"/>
    </source>
</evidence>
<evidence type="ECO:0000313" key="7">
    <source>
        <dbReference type="EMBL" id="MDN5133290.1"/>
    </source>
</evidence>
<keyword evidence="3" id="KW-0238">DNA-binding</keyword>
<dbReference type="GO" id="GO:0003677">
    <property type="term" value="F:DNA binding"/>
    <property type="evidence" value="ECO:0007669"/>
    <property type="project" value="UniProtKB-KW"/>
</dbReference>
<dbReference type="AlphaFoldDB" id="A0AAP4Q0H8"/>
<dbReference type="Pfam" id="PF13700">
    <property type="entry name" value="DUF4158"/>
    <property type="match status" value="1"/>
</dbReference>
<proteinExistence type="inferred from homology"/>
<comment type="caution">
    <text evidence="7">The sequence shown here is derived from an EMBL/GenBank/DDBJ whole genome shotgun (WGS) entry which is preliminary data.</text>
</comment>
<accession>A0AAP4Q0H8</accession>
<dbReference type="InterPro" id="IPR047653">
    <property type="entry name" value="Tn3-like_transpos"/>
</dbReference>
<evidence type="ECO:0000259" key="6">
    <source>
        <dbReference type="Pfam" id="PF13700"/>
    </source>
</evidence>
<dbReference type="Proteomes" id="UP001171508">
    <property type="component" value="Unassembled WGS sequence"/>
</dbReference>
<dbReference type="NCBIfam" id="NF033527">
    <property type="entry name" value="transpos_Tn3"/>
    <property type="match status" value="1"/>
</dbReference>
<dbReference type="RefSeq" id="WP_301344340.1">
    <property type="nucleotide sequence ID" value="NZ_JAPZCV010000037.1"/>
</dbReference>
<keyword evidence="2" id="KW-0815">Transposition</keyword>
<dbReference type="InterPro" id="IPR002513">
    <property type="entry name" value="Tn3_Tnp_DDE_dom"/>
</dbReference>
<feature type="domain" description="DUF4158" evidence="6">
    <location>
        <begin position="7"/>
        <end position="169"/>
    </location>
</feature>
<dbReference type="EMBL" id="JAQJJM010000037">
    <property type="protein sequence ID" value="MDN5133290.1"/>
    <property type="molecule type" value="Genomic_DNA"/>
</dbReference>
<dbReference type="GO" id="GO:0006313">
    <property type="term" value="P:DNA transposition"/>
    <property type="evidence" value="ECO:0007669"/>
    <property type="project" value="InterPro"/>
</dbReference>
<evidence type="ECO:0000259" key="5">
    <source>
        <dbReference type="Pfam" id="PF01526"/>
    </source>
</evidence>
<evidence type="ECO:0000256" key="4">
    <source>
        <dbReference type="ARBA" id="ARBA00023172"/>
    </source>
</evidence>
<keyword evidence="4" id="KW-0233">DNA recombination</keyword>
<sequence>MARIDYLTEQDKKRFEMAPEFTSSNERNYFFNLPNAIYKQALLLGNDEAFATFALMFGYFKATNKFFEVVAFDSEDLKYIIDKYQLSMIDVTQLLENQRTLQRYKQLIKSYFSVNEYTTEISAKLVHYAVELANNFTHRKKIFFSLVDYSKKLNIEIPSYTILSKIIGNALSSQTKGILHHLKTYQNDERLKLLDDFTNKDENFKNRYNIGNYKKLGHAMNKKQMNSSLFYLSSIKDKFDILLPIIDQVGINSKVAGYYSRWLEQSKISQLTQKDLLNSRFLLLCFIKYQYFIRNDNLVDRFVAIMQSTKSSLLRHQKDLHFENEPKQKALMQSLEDSNLSLLNEVGEIVNNQTLDDATKVSILKSLVATKTKNLKTLLQEKTFLQTANIDKFEFVEKASQSLQGKLSGIIKLIEFDEKSSNKYLIAAIKYFKESSNIKQDAPIAFLDDDAQVAIFDGENKIKVSLYKALLFIHVSDGIRSGILNLKYSYKYKSFEEYMIPKEEFIKYKKELLIYHELEYLEDFKNYAAPINEKLEKSFESTNAKIINDLNIYFKLTPDSFVLTTPKLEKTEEQMEHTIGKYFPQSEFISVIDLLHSVQRKTEFLDSFKHYSLQNTRIEKLDANLLYASIVGYGCNISLSKMAKISKGISEHELDTTTTWYLSEDNTIEANDKVVAFIDSLEISSLLKYNPEINHTSSDGQKFNMKSNIHSTNAGYSFKYFGTAKGVSVYTFIDESHKLFYSTVINVNERESGYVIDGLMHNDVVKSTIHSTDTHGFSEVIFGLTHLLGFSFAPRIKNFKDQQLYGVHSPKYYQQKGYQLTPKRKINFEIIQENWEDILRFILTIKSRRTTASQLLKRLTSYSKHHKLYTAIKEFGKIIKTDFLLTYIDDVELRQRIEKQLNKVEASNRFSKAVFFGNNAEFIFASQEEQNIANNCKRLIQNAVILWNYLYIDKKLRDAKSQIQKDEIIDAIKNSSIVHWSHINFFGTYDFTQIDKKVNDMIS</sequence>
<dbReference type="InterPro" id="IPR025296">
    <property type="entry name" value="DUF4158"/>
</dbReference>
<dbReference type="Pfam" id="PF01526">
    <property type="entry name" value="DDE_Tnp_Tn3"/>
    <property type="match status" value="1"/>
</dbReference>
<comment type="similarity">
    <text evidence="1">Belongs to the transposase 7 family.</text>
</comment>